<reference evidence="2 3" key="1">
    <citation type="submission" date="2020-07" db="EMBL/GenBank/DDBJ databases">
        <title>Genomic Encyclopedia of Type Strains, Phase IV (KMG-V): Genome sequencing to study the core and pangenomes of soil and plant-associated prokaryotes.</title>
        <authorList>
            <person name="Whitman W."/>
        </authorList>
    </citation>
    <scope>NUCLEOTIDE SEQUENCE [LARGE SCALE GENOMIC DNA]</scope>
    <source>
        <strain evidence="2 3">SAS40</strain>
    </source>
</reference>
<evidence type="ECO:0000313" key="3">
    <source>
        <dbReference type="Proteomes" id="UP000542125"/>
    </source>
</evidence>
<dbReference type="EMBL" id="JACBYR010000001">
    <property type="protein sequence ID" value="NYE81028.1"/>
    <property type="molecule type" value="Genomic_DNA"/>
</dbReference>
<keyword evidence="3" id="KW-1185">Reference proteome</keyword>
<protein>
    <submittedName>
        <fullName evidence="2">Uncharacterized protein</fullName>
    </submittedName>
</protein>
<feature type="region of interest" description="Disordered" evidence="1">
    <location>
        <begin position="1"/>
        <end position="41"/>
    </location>
</feature>
<dbReference type="RefSeq" id="WP_179582649.1">
    <property type="nucleotide sequence ID" value="NZ_JACBYR010000001.1"/>
</dbReference>
<feature type="compositionally biased region" description="Basic and acidic residues" evidence="1">
    <location>
        <begin position="17"/>
        <end position="26"/>
    </location>
</feature>
<organism evidence="2 3">
    <name type="scientific">Pigmentiphaga litoralis</name>
    <dbReference type="NCBI Taxonomy" id="516702"/>
    <lineage>
        <taxon>Bacteria</taxon>
        <taxon>Pseudomonadati</taxon>
        <taxon>Pseudomonadota</taxon>
        <taxon>Betaproteobacteria</taxon>
        <taxon>Burkholderiales</taxon>
        <taxon>Alcaligenaceae</taxon>
        <taxon>Pigmentiphaga</taxon>
    </lineage>
</organism>
<dbReference type="AlphaFoldDB" id="A0A7Y9LLF9"/>
<gene>
    <name evidence="2" type="ORF">FHW18_000299</name>
</gene>
<evidence type="ECO:0000313" key="2">
    <source>
        <dbReference type="EMBL" id="NYE81028.1"/>
    </source>
</evidence>
<sequence>MLGNAAATSPHAPQPDIQERPAEHSRAPSGDAGKPATCRMRKKRHWVDDKVMFDSGRLDMMEIALRAILASSPDRSALVHRILDHVKVHTDAHDGTSPDAYLDGFSLQVTRLLY</sequence>
<name>A0A7Y9LLF9_9BURK</name>
<proteinExistence type="predicted"/>
<comment type="caution">
    <text evidence="2">The sequence shown here is derived from an EMBL/GenBank/DDBJ whole genome shotgun (WGS) entry which is preliminary data.</text>
</comment>
<evidence type="ECO:0000256" key="1">
    <source>
        <dbReference type="SAM" id="MobiDB-lite"/>
    </source>
</evidence>
<dbReference type="Proteomes" id="UP000542125">
    <property type="component" value="Unassembled WGS sequence"/>
</dbReference>
<accession>A0A7Y9LLF9</accession>